<dbReference type="Proteomes" id="UP000199623">
    <property type="component" value="Unassembled WGS sequence"/>
</dbReference>
<accession>A0A1G8DWC5</accession>
<dbReference type="STRING" id="200378.SAMN05216553_1376"/>
<dbReference type="Pfam" id="PF05973">
    <property type="entry name" value="Gp49"/>
    <property type="match status" value="1"/>
</dbReference>
<sequence length="148" mass="17304">MALSGASVANQWLRLRLSLEREQLICRYSINGMIWGIIELEPEVRDWLEELNTVQFATAAFYVDLLAREGVHLGEPYSRQLHGKLRELRFYLDGNAVRVTYWIASGRRIVLLTVFRKTRMREGQEVARARRALARCIDQLHTADDEEW</sequence>
<proteinExistence type="predicted"/>
<evidence type="ECO:0000313" key="2">
    <source>
        <dbReference type="Proteomes" id="UP000199623"/>
    </source>
</evidence>
<reference evidence="2" key="1">
    <citation type="submission" date="2016-10" db="EMBL/GenBank/DDBJ databases">
        <authorList>
            <person name="Varghese N."/>
            <person name="Submissions S."/>
        </authorList>
    </citation>
    <scope>NUCLEOTIDE SEQUENCE [LARGE SCALE GENOMIC DNA]</scope>
    <source>
        <strain evidence="2">CGMCC 4.3506</strain>
    </source>
</reference>
<keyword evidence="2" id="KW-1185">Reference proteome</keyword>
<protein>
    <submittedName>
        <fullName evidence="1">Phage derived protein Gp49-like</fullName>
    </submittedName>
</protein>
<gene>
    <name evidence="1" type="ORF">SAMN05216553_1376</name>
</gene>
<dbReference type="EMBL" id="FNCC01000037">
    <property type="protein sequence ID" value="SDH61881.1"/>
    <property type="molecule type" value="Genomic_DNA"/>
</dbReference>
<dbReference type="AlphaFoldDB" id="A0A1G8DWC5"/>
<name>A0A1G8DWC5_9PSEU</name>
<organism evidence="1 2">
    <name type="scientific">Lentzea fradiae</name>
    <dbReference type="NCBI Taxonomy" id="200378"/>
    <lineage>
        <taxon>Bacteria</taxon>
        <taxon>Bacillati</taxon>
        <taxon>Actinomycetota</taxon>
        <taxon>Actinomycetes</taxon>
        <taxon>Pseudonocardiales</taxon>
        <taxon>Pseudonocardiaceae</taxon>
        <taxon>Lentzea</taxon>
    </lineage>
</organism>
<dbReference type="InterPro" id="IPR009241">
    <property type="entry name" value="HigB-like"/>
</dbReference>
<evidence type="ECO:0000313" key="1">
    <source>
        <dbReference type="EMBL" id="SDH61881.1"/>
    </source>
</evidence>